<organism evidence="1 2">
    <name type="scientific">Ramlibacter aurantiacus</name>
    <dbReference type="NCBI Taxonomy" id="2801330"/>
    <lineage>
        <taxon>Bacteria</taxon>
        <taxon>Pseudomonadati</taxon>
        <taxon>Pseudomonadota</taxon>
        <taxon>Betaproteobacteria</taxon>
        <taxon>Burkholderiales</taxon>
        <taxon>Comamonadaceae</taxon>
        <taxon>Ramlibacter</taxon>
    </lineage>
</organism>
<name>A0A937D3R9_9BURK</name>
<protein>
    <submittedName>
        <fullName evidence="1">Uncharacterized protein</fullName>
    </submittedName>
</protein>
<evidence type="ECO:0000313" key="1">
    <source>
        <dbReference type="EMBL" id="MBL0422989.1"/>
    </source>
</evidence>
<keyword evidence="2" id="KW-1185">Reference proteome</keyword>
<dbReference type="RefSeq" id="WP_201686115.1">
    <property type="nucleotide sequence ID" value="NZ_JAEQNA010000010.1"/>
</dbReference>
<dbReference type="Proteomes" id="UP000613011">
    <property type="component" value="Unassembled WGS sequence"/>
</dbReference>
<dbReference type="AlphaFoldDB" id="A0A937D3R9"/>
<accession>A0A937D3R9</accession>
<proteinExistence type="predicted"/>
<dbReference type="EMBL" id="JAEQNA010000010">
    <property type="protein sequence ID" value="MBL0422989.1"/>
    <property type="molecule type" value="Genomic_DNA"/>
</dbReference>
<sequence length="68" mass="7553">MAEHDRPSVADAPPWWLHGGTEECPHCGQLYHLETERRCGACDSPSCAHCHAAHERDCSPSGEEARDR</sequence>
<comment type="caution">
    <text evidence="1">The sequence shown here is derived from an EMBL/GenBank/DDBJ whole genome shotgun (WGS) entry which is preliminary data.</text>
</comment>
<evidence type="ECO:0000313" key="2">
    <source>
        <dbReference type="Proteomes" id="UP000613011"/>
    </source>
</evidence>
<gene>
    <name evidence="1" type="ORF">JI739_21815</name>
</gene>
<reference evidence="1" key="1">
    <citation type="submission" date="2021-01" db="EMBL/GenBank/DDBJ databases">
        <title>Ramlibacter sp. strain AW1 16S ribosomal RNA gene Genome sequencing and assembly.</title>
        <authorList>
            <person name="Kang M."/>
        </authorList>
    </citation>
    <scope>NUCLEOTIDE SEQUENCE</scope>
    <source>
        <strain evidence="1">AW1</strain>
    </source>
</reference>